<accession>A0A0F9RN73</accession>
<reference evidence="2" key="1">
    <citation type="journal article" date="2015" name="Nature">
        <title>Complex archaea that bridge the gap between prokaryotes and eukaryotes.</title>
        <authorList>
            <person name="Spang A."/>
            <person name="Saw J.H."/>
            <person name="Jorgensen S.L."/>
            <person name="Zaremba-Niedzwiedzka K."/>
            <person name="Martijn J."/>
            <person name="Lind A.E."/>
            <person name="van Eijk R."/>
            <person name="Schleper C."/>
            <person name="Guy L."/>
            <person name="Ettema T.J."/>
        </authorList>
    </citation>
    <scope>NUCLEOTIDE SEQUENCE</scope>
</reference>
<dbReference type="NCBIfam" id="NF006605">
    <property type="entry name" value="PRK09162.1"/>
    <property type="match status" value="1"/>
</dbReference>
<dbReference type="SUPFAM" id="SSF53271">
    <property type="entry name" value="PRTase-like"/>
    <property type="match status" value="1"/>
</dbReference>
<dbReference type="PANTHER" id="PTHR43340:SF1">
    <property type="entry name" value="HYPOXANTHINE PHOSPHORIBOSYLTRANSFERASE"/>
    <property type="match status" value="1"/>
</dbReference>
<dbReference type="GO" id="GO:0032264">
    <property type="term" value="P:IMP salvage"/>
    <property type="evidence" value="ECO:0007669"/>
    <property type="project" value="TreeGrafter"/>
</dbReference>
<dbReference type="GO" id="GO:0046100">
    <property type="term" value="P:hypoxanthine metabolic process"/>
    <property type="evidence" value="ECO:0007669"/>
    <property type="project" value="TreeGrafter"/>
</dbReference>
<dbReference type="InterPro" id="IPR050408">
    <property type="entry name" value="HGPRT"/>
</dbReference>
<dbReference type="GO" id="GO:0004422">
    <property type="term" value="F:hypoxanthine phosphoribosyltransferase activity"/>
    <property type="evidence" value="ECO:0007669"/>
    <property type="project" value="TreeGrafter"/>
</dbReference>
<dbReference type="GO" id="GO:0006178">
    <property type="term" value="P:guanine salvage"/>
    <property type="evidence" value="ECO:0007669"/>
    <property type="project" value="TreeGrafter"/>
</dbReference>
<dbReference type="GO" id="GO:0032263">
    <property type="term" value="P:GMP salvage"/>
    <property type="evidence" value="ECO:0007669"/>
    <property type="project" value="TreeGrafter"/>
</dbReference>
<dbReference type="InterPro" id="IPR000836">
    <property type="entry name" value="PRTase_dom"/>
</dbReference>
<dbReference type="Gene3D" id="3.40.50.2020">
    <property type="match status" value="1"/>
</dbReference>
<sequence length="179" mass="20079">MTDYEQLLLQADLLFDHQQINTALEDIADKLKQDYADKKPLLVCVMNGSVITAGHLLPKLNFALEQDYIHATRYGDQTVGGELQWRAKPNAELSGRHVILIEDIFDEGVTLAALREYCHAAGAVSVSCVCLFNKQHNNKIGTHPEYIGLEVPNRYVFGFGMDVEGLWRNLPAVYAMKES</sequence>
<dbReference type="CDD" id="cd06223">
    <property type="entry name" value="PRTases_typeI"/>
    <property type="match status" value="1"/>
</dbReference>
<protein>
    <recommendedName>
        <fullName evidence="1">Phosphoribosyltransferase domain-containing protein</fullName>
    </recommendedName>
</protein>
<comment type="caution">
    <text evidence="2">The sequence shown here is derived from an EMBL/GenBank/DDBJ whole genome shotgun (WGS) entry which is preliminary data.</text>
</comment>
<dbReference type="GO" id="GO:0000287">
    <property type="term" value="F:magnesium ion binding"/>
    <property type="evidence" value="ECO:0007669"/>
    <property type="project" value="TreeGrafter"/>
</dbReference>
<name>A0A0F9RN73_9ZZZZ</name>
<dbReference type="PANTHER" id="PTHR43340">
    <property type="entry name" value="HYPOXANTHINE-GUANINE PHOSPHORIBOSYLTRANSFERASE"/>
    <property type="match status" value="1"/>
</dbReference>
<organism evidence="2">
    <name type="scientific">marine sediment metagenome</name>
    <dbReference type="NCBI Taxonomy" id="412755"/>
    <lineage>
        <taxon>unclassified sequences</taxon>
        <taxon>metagenomes</taxon>
        <taxon>ecological metagenomes</taxon>
    </lineage>
</organism>
<proteinExistence type="predicted"/>
<dbReference type="InterPro" id="IPR029057">
    <property type="entry name" value="PRTase-like"/>
</dbReference>
<dbReference type="AlphaFoldDB" id="A0A0F9RN73"/>
<dbReference type="Pfam" id="PF00156">
    <property type="entry name" value="Pribosyltran"/>
    <property type="match status" value="1"/>
</dbReference>
<evidence type="ECO:0000313" key="2">
    <source>
        <dbReference type="EMBL" id="KKN18743.1"/>
    </source>
</evidence>
<evidence type="ECO:0000259" key="1">
    <source>
        <dbReference type="Pfam" id="PF00156"/>
    </source>
</evidence>
<gene>
    <name evidence="2" type="ORF">LCGC14_0952660</name>
</gene>
<feature type="domain" description="Phosphoribosyltransferase" evidence="1">
    <location>
        <begin position="13"/>
        <end position="162"/>
    </location>
</feature>
<dbReference type="EMBL" id="LAZR01003399">
    <property type="protein sequence ID" value="KKN18743.1"/>
    <property type="molecule type" value="Genomic_DNA"/>
</dbReference>
<dbReference type="GO" id="GO:0005829">
    <property type="term" value="C:cytosol"/>
    <property type="evidence" value="ECO:0007669"/>
    <property type="project" value="TreeGrafter"/>
</dbReference>